<dbReference type="AlphaFoldDB" id="A0A5C1AC92"/>
<reference evidence="4" key="1">
    <citation type="submission" date="2019-08" db="EMBL/GenBank/DDBJ databases">
        <title>Limnoglobus roseus gen. nov., sp. nov., a novel freshwater planctomycete with a giant genome from the family Gemmataceae.</title>
        <authorList>
            <person name="Kulichevskaya I.S."/>
            <person name="Naumoff D.G."/>
            <person name="Miroshnikov K."/>
            <person name="Ivanova A."/>
            <person name="Philippov D.A."/>
            <person name="Hakobyan A."/>
            <person name="Rijpstra I.C."/>
            <person name="Sinninghe Damste J.S."/>
            <person name="Liesack W."/>
            <person name="Dedysh S.N."/>
        </authorList>
    </citation>
    <scope>NUCLEOTIDE SEQUENCE [LARGE SCALE GENOMIC DNA]</scope>
    <source>
        <strain evidence="4">PX52</strain>
    </source>
</reference>
<keyword evidence="2" id="KW-0732">Signal</keyword>
<feature type="signal peptide" evidence="2">
    <location>
        <begin position="1"/>
        <end position="19"/>
    </location>
</feature>
<evidence type="ECO:0000256" key="1">
    <source>
        <dbReference type="SAM" id="MobiDB-lite"/>
    </source>
</evidence>
<protein>
    <submittedName>
        <fullName evidence="3">Uncharacterized protein</fullName>
    </submittedName>
</protein>
<dbReference type="Proteomes" id="UP000324974">
    <property type="component" value="Chromosome"/>
</dbReference>
<feature type="chain" id="PRO_5023110239" evidence="2">
    <location>
        <begin position="20"/>
        <end position="147"/>
    </location>
</feature>
<keyword evidence="4" id="KW-1185">Reference proteome</keyword>
<dbReference type="OrthoDB" id="9933616at2"/>
<accession>A0A5C1AC92</accession>
<organism evidence="3 4">
    <name type="scientific">Limnoglobus roseus</name>
    <dbReference type="NCBI Taxonomy" id="2598579"/>
    <lineage>
        <taxon>Bacteria</taxon>
        <taxon>Pseudomonadati</taxon>
        <taxon>Planctomycetota</taxon>
        <taxon>Planctomycetia</taxon>
        <taxon>Gemmatales</taxon>
        <taxon>Gemmataceae</taxon>
        <taxon>Limnoglobus</taxon>
    </lineage>
</organism>
<evidence type="ECO:0000256" key="2">
    <source>
        <dbReference type="SAM" id="SignalP"/>
    </source>
</evidence>
<dbReference type="RefSeq" id="WP_149111660.1">
    <property type="nucleotide sequence ID" value="NZ_CP042425.1"/>
</dbReference>
<dbReference type="KEGG" id="lrs:PX52LOC_03975"/>
<sequence>MARALILFFVLGSAGCASTAARTVLRDKDSGVVAVPNDTDSFPDYYRSEALDLIRDHVGKNYEIVKEEEYVLGPVVTNQSKLSRRPVLNWLVPWRLGETDTTTNTSTTKNNTEYRIHYQRVAPTAPKVVPAAGTDTDLPPLSDGASR</sequence>
<gene>
    <name evidence="3" type="ORF">PX52LOC_03975</name>
</gene>
<dbReference type="EMBL" id="CP042425">
    <property type="protein sequence ID" value="QEL16999.1"/>
    <property type="molecule type" value="Genomic_DNA"/>
</dbReference>
<dbReference type="PROSITE" id="PS51257">
    <property type="entry name" value="PROKAR_LIPOPROTEIN"/>
    <property type="match status" value="1"/>
</dbReference>
<name>A0A5C1AC92_9BACT</name>
<evidence type="ECO:0000313" key="4">
    <source>
        <dbReference type="Proteomes" id="UP000324974"/>
    </source>
</evidence>
<feature type="region of interest" description="Disordered" evidence="1">
    <location>
        <begin position="127"/>
        <end position="147"/>
    </location>
</feature>
<proteinExistence type="predicted"/>
<evidence type="ECO:0000313" key="3">
    <source>
        <dbReference type="EMBL" id="QEL16999.1"/>
    </source>
</evidence>